<keyword evidence="2" id="KW-0378">Hydrolase</keyword>
<dbReference type="EMBL" id="JABBNU010000005">
    <property type="protein sequence ID" value="NMM48772.1"/>
    <property type="molecule type" value="Genomic_DNA"/>
</dbReference>
<sequence>MKEELFIQHQFPDGMNILIFNKEEEYESSLLIVPANGVPMLFYFPIAEWIAINNNVKIVLMDYLGIGKSKPEHPRFIDRSVVDWARKDVSRVIEFIRSELSISRINYLGHSIGGQMIGLIPEAINLDKIILIASQSAYYKYWKGLSRLKMITNWYLLIPTLVNTFGYLPGRISGMEDLPPKAALEWAKWCRSKEYYLDHQNETFFDEIKCPVVSISFSDDNYAPKASVDWLANKFVNARVDRMHFDPNDLNKKTLSHFGIFKSRNSDLWQLINEELV</sequence>
<dbReference type="RefSeq" id="WP_169681016.1">
    <property type="nucleotide sequence ID" value="NZ_JABBNU010000005.1"/>
</dbReference>
<evidence type="ECO:0000313" key="3">
    <source>
        <dbReference type="Proteomes" id="UP000559010"/>
    </source>
</evidence>
<dbReference type="PIRSF" id="PIRSF037442">
    <property type="entry name" value="UCP037442_abhydr"/>
    <property type="match status" value="1"/>
</dbReference>
<name>A0A848J6M3_9BACT</name>
<dbReference type="Proteomes" id="UP000559010">
    <property type="component" value="Unassembled WGS sequence"/>
</dbReference>
<dbReference type="SUPFAM" id="SSF53474">
    <property type="entry name" value="alpha/beta-Hydrolases"/>
    <property type="match status" value="1"/>
</dbReference>
<evidence type="ECO:0000313" key="2">
    <source>
        <dbReference type="EMBL" id="NMM48772.1"/>
    </source>
</evidence>
<gene>
    <name evidence="2" type="ORF">HH304_10210</name>
</gene>
<dbReference type="GO" id="GO:0016787">
    <property type="term" value="F:hydrolase activity"/>
    <property type="evidence" value="ECO:0007669"/>
    <property type="project" value="UniProtKB-KW"/>
</dbReference>
<comment type="caution">
    <text evidence="2">The sequence shown here is derived from an EMBL/GenBank/DDBJ whole genome shotgun (WGS) entry which is preliminary data.</text>
</comment>
<dbReference type="Gene3D" id="3.40.50.1820">
    <property type="entry name" value="alpha/beta hydrolase"/>
    <property type="match status" value="1"/>
</dbReference>
<keyword evidence="3" id="KW-1185">Reference proteome</keyword>
<feature type="domain" description="AB hydrolase-1" evidence="1">
    <location>
        <begin position="57"/>
        <end position="117"/>
    </location>
</feature>
<accession>A0A848J6M3</accession>
<dbReference type="InterPro" id="IPR017208">
    <property type="entry name" value="UCP037442_abhydr"/>
</dbReference>
<proteinExistence type="predicted"/>
<reference evidence="2 3" key="1">
    <citation type="submission" date="2020-04" db="EMBL/GenBank/DDBJ databases">
        <title>Flammeovirgaceae bacterium KN852 isolated from deep sea.</title>
        <authorList>
            <person name="Zhang D.-C."/>
        </authorList>
    </citation>
    <scope>NUCLEOTIDE SEQUENCE [LARGE SCALE GENOMIC DNA]</scope>
    <source>
        <strain evidence="2 3">KN852</strain>
    </source>
</reference>
<evidence type="ECO:0000259" key="1">
    <source>
        <dbReference type="Pfam" id="PF00561"/>
    </source>
</evidence>
<dbReference type="AlphaFoldDB" id="A0A848J6M3"/>
<dbReference type="Pfam" id="PF00561">
    <property type="entry name" value="Abhydrolase_1"/>
    <property type="match status" value="1"/>
</dbReference>
<dbReference type="InterPro" id="IPR000073">
    <property type="entry name" value="AB_hydrolase_1"/>
</dbReference>
<dbReference type="InterPro" id="IPR029058">
    <property type="entry name" value="AB_hydrolase_fold"/>
</dbReference>
<protein>
    <submittedName>
        <fullName evidence="2">Alpha/beta fold hydrolase</fullName>
    </submittedName>
</protein>
<organism evidence="2 3">
    <name type="scientific">Marinigracilibium pacificum</name>
    <dbReference type="NCBI Taxonomy" id="2729599"/>
    <lineage>
        <taxon>Bacteria</taxon>
        <taxon>Pseudomonadati</taxon>
        <taxon>Bacteroidota</taxon>
        <taxon>Cytophagia</taxon>
        <taxon>Cytophagales</taxon>
        <taxon>Flammeovirgaceae</taxon>
        <taxon>Marinigracilibium</taxon>
    </lineage>
</organism>